<feature type="non-terminal residue" evidence="5">
    <location>
        <position position="1"/>
    </location>
</feature>
<dbReference type="AlphaFoldDB" id="X0YSB7"/>
<evidence type="ECO:0000256" key="3">
    <source>
        <dbReference type="ARBA" id="ARBA00022840"/>
    </source>
</evidence>
<keyword evidence="3" id="KW-0067">ATP-binding</keyword>
<proteinExistence type="predicted"/>
<reference evidence="5" key="1">
    <citation type="journal article" date="2014" name="Front. Microbiol.">
        <title>High frequency of phylogenetically diverse reductive dehalogenase-homologous genes in deep subseafloor sedimentary metagenomes.</title>
        <authorList>
            <person name="Kawai M."/>
            <person name="Futagami T."/>
            <person name="Toyoda A."/>
            <person name="Takaki Y."/>
            <person name="Nishi S."/>
            <person name="Hori S."/>
            <person name="Arai W."/>
            <person name="Tsubouchi T."/>
            <person name="Morono Y."/>
            <person name="Uchiyama I."/>
            <person name="Ito T."/>
            <person name="Fujiyama A."/>
            <person name="Inagaki F."/>
            <person name="Takami H."/>
        </authorList>
    </citation>
    <scope>NUCLEOTIDE SEQUENCE</scope>
    <source>
        <strain evidence="5">Expedition CK06-06</strain>
    </source>
</reference>
<organism evidence="5">
    <name type="scientific">marine sediment metagenome</name>
    <dbReference type="NCBI Taxonomy" id="412755"/>
    <lineage>
        <taxon>unclassified sequences</taxon>
        <taxon>metagenomes</taxon>
        <taxon>ecological metagenomes</taxon>
    </lineage>
</organism>
<evidence type="ECO:0000259" key="4">
    <source>
        <dbReference type="PROSITE" id="PS50893"/>
    </source>
</evidence>
<dbReference type="NCBIfam" id="TIGR01727">
    <property type="entry name" value="oligo_HPY"/>
    <property type="match status" value="1"/>
</dbReference>
<keyword evidence="1" id="KW-0813">Transport</keyword>
<dbReference type="Gene3D" id="3.40.50.300">
    <property type="entry name" value="P-loop containing nucleotide triphosphate hydrolases"/>
    <property type="match status" value="1"/>
</dbReference>
<dbReference type="InterPro" id="IPR027417">
    <property type="entry name" value="P-loop_NTPase"/>
</dbReference>
<dbReference type="SMART" id="SM00382">
    <property type="entry name" value="AAA"/>
    <property type="match status" value="1"/>
</dbReference>
<name>X0YSB7_9ZZZZ</name>
<evidence type="ECO:0000313" key="5">
    <source>
        <dbReference type="EMBL" id="GAG59090.1"/>
    </source>
</evidence>
<dbReference type="CDD" id="cd03257">
    <property type="entry name" value="ABC_NikE_OppD_transporters"/>
    <property type="match status" value="1"/>
</dbReference>
<dbReference type="PANTHER" id="PTHR43776">
    <property type="entry name" value="TRANSPORT ATP-BINDING PROTEIN"/>
    <property type="match status" value="1"/>
</dbReference>
<dbReference type="SUPFAM" id="SSF52540">
    <property type="entry name" value="P-loop containing nucleoside triphosphate hydrolases"/>
    <property type="match status" value="1"/>
</dbReference>
<accession>X0YSB7</accession>
<dbReference type="InterPro" id="IPR013563">
    <property type="entry name" value="Oligopep_ABC_C"/>
</dbReference>
<dbReference type="InterPro" id="IPR050319">
    <property type="entry name" value="ABC_transp_ATP-bind"/>
</dbReference>
<dbReference type="PROSITE" id="PS50893">
    <property type="entry name" value="ABC_TRANSPORTER_2"/>
    <property type="match status" value="1"/>
</dbReference>
<dbReference type="InterPro" id="IPR003593">
    <property type="entry name" value="AAA+_ATPase"/>
</dbReference>
<dbReference type="Pfam" id="PF08352">
    <property type="entry name" value="oligo_HPY"/>
    <property type="match status" value="1"/>
</dbReference>
<dbReference type="GO" id="GO:0016887">
    <property type="term" value="F:ATP hydrolysis activity"/>
    <property type="evidence" value="ECO:0007669"/>
    <property type="project" value="InterPro"/>
</dbReference>
<dbReference type="GO" id="GO:0005524">
    <property type="term" value="F:ATP binding"/>
    <property type="evidence" value="ECO:0007669"/>
    <property type="project" value="UniProtKB-KW"/>
</dbReference>
<dbReference type="GO" id="GO:0055085">
    <property type="term" value="P:transmembrane transport"/>
    <property type="evidence" value="ECO:0007669"/>
    <property type="project" value="UniProtKB-ARBA"/>
</dbReference>
<evidence type="ECO:0000256" key="1">
    <source>
        <dbReference type="ARBA" id="ARBA00022448"/>
    </source>
</evidence>
<dbReference type="PANTHER" id="PTHR43776:SF8">
    <property type="entry name" value="ABC TRANSPORTER, ATP-BINDING PROTEIN"/>
    <property type="match status" value="1"/>
</dbReference>
<dbReference type="GO" id="GO:0015833">
    <property type="term" value="P:peptide transport"/>
    <property type="evidence" value="ECO:0007669"/>
    <property type="project" value="InterPro"/>
</dbReference>
<dbReference type="InterPro" id="IPR003439">
    <property type="entry name" value="ABC_transporter-like_ATP-bd"/>
</dbReference>
<dbReference type="EMBL" id="BART01003617">
    <property type="protein sequence ID" value="GAG59090.1"/>
    <property type="molecule type" value="Genomic_DNA"/>
</dbReference>
<keyword evidence="2" id="KW-0547">Nucleotide-binding</keyword>
<sequence>IVAVNNISFHIKKCETLGLVGESGSGKTTVGRCVLRLIEPDSGKIIFSNIDISTIPDKDLRSLRQKATIVFQDSNESLNPVHTVFQIIEEPLIIKRIDNKDRRREIVLSIIKSVQLEERHLYKVPRELTTSEQQRVGIARAIVTQPELIVVDEATSNLDPKSRADLLSLFNELQEKYSVSYLFISHDMTAVRKISHRIAIMYLGKIVELAPTAKIFARQYHPYTRGLLSSVLYPDPSEKLKPFILKGEIPTAINPPDRCPLIGRCPFVKEKCFLTFPSFEEIEEDHFVACYRSRELFND</sequence>
<dbReference type="Pfam" id="PF00005">
    <property type="entry name" value="ABC_tran"/>
    <property type="match status" value="1"/>
</dbReference>
<feature type="domain" description="ABC transporter" evidence="4">
    <location>
        <begin position="1"/>
        <end position="228"/>
    </location>
</feature>
<comment type="caution">
    <text evidence="5">The sequence shown here is derived from an EMBL/GenBank/DDBJ whole genome shotgun (WGS) entry which is preliminary data.</text>
</comment>
<gene>
    <name evidence="5" type="ORF">S01H4_09801</name>
</gene>
<protein>
    <recommendedName>
        <fullName evidence="4">ABC transporter domain-containing protein</fullName>
    </recommendedName>
</protein>
<evidence type="ECO:0000256" key="2">
    <source>
        <dbReference type="ARBA" id="ARBA00022741"/>
    </source>
</evidence>